<keyword evidence="2" id="KW-1185">Reference proteome</keyword>
<sequence>MGFSAFYDEISLPGLSGPGSSQTDTTHARSNNRPACDCVRHLDKPGFWNKLHFAAPALESETLGVMADFRHFRSWGNFDFSIISDEEPEFQNYSPFKFGGSPVRMVLQTSTPEIFFDSAVKLGATQICPVTVEES</sequence>
<accession>A0A5R9L4E0</accession>
<dbReference type="OrthoDB" id="9795306at2"/>
<dbReference type="EMBL" id="VCEJ01000002">
    <property type="protein sequence ID" value="TLV03454.1"/>
    <property type="molecule type" value="Genomic_DNA"/>
</dbReference>
<organism evidence="1 2">
    <name type="scientific">Dyadobacter luticola</name>
    <dbReference type="NCBI Taxonomy" id="1979387"/>
    <lineage>
        <taxon>Bacteria</taxon>
        <taxon>Pseudomonadati</taxon>
        <taxon>Bacteroidota</taxon>
        <taxon>Cytophagia</taxon>
        <taxon>Cytophagales</taxon>
        <taxon>Spirosomataceae</taxon>
        <taxon>Dyadobacter</taxon>
    </lineage>
</organism>
<dbReference type="RefSeq" id="WP_138364662.1">
    <property type="nucleotide sequence ID" value="NZ_VCEJ01000002.1"/>
</dbReference>
<evidence type="ECO:0000313" key="1">
    <source>
        <dbReference type="EMBL" id="TLV03454.1"/>
    </source>
</evidence>
<gene>
    <name evidence="1" type="ORF">FEN17_07565</name>
</gene>
<protein>
    <submittedName>
        <fullName evidence="1">Uncharacterized protein</fullName>
    </submittedName>
</protein>
<dbReference type="AlphaFoldDB" id="A0A5R9L4E0"/>
<evidence type="ECO:0000313" key="2">
    <source>
        <dbReference type="Proteomes" id="UP000306402"/>
    </source>
</evidence>
<reference evidence="1 2" key="1">
    <citation type="submission" date="2019-05" db="EMBL/GenBank/DDBJ databases">
        <authorList>
            <person name="Qu J.-H."/>
        </authorList>
    </citation>
    <scope>NUCLEOTIDE SEQUENCE [LARGE SCALE GENOMIC DNA]</scope>
    <source>
        <strain evidence="1 2">T17</strain>
    </source>
</reference>
<name>A0A5R9L4E0_9BACT</name>
<comment type="caution">
    <text evidence="1">The sequence shown here is derived from an EMBL/GenBank/DDBJ whole genome shotgun (WGS) entry which is preliminary data.</text>
</comment>
<proteinExistence type="predicted"/>
<dbReference type="Proteomes" id="UP000306402">
    <property type="component" value="Unassembled WGS sequence"/>
</dbReference>